<sequence length="221" mass="25709">MINKHIIIARGGEQRSKLESFFQVRGAKTVSFPLLKVTELKLTDDNLEKILKGKRLIFLNPTSIDIFFRQLAVRQHSFKLPFQMEYVSEKSGKVLKQMGIPCKLARYEQGTAILLGHDQQKVNHYSEDDQLLITHKLAPEKQYLEEMRIKFKKDSWNTVIFPNKLAVDFFIKYWHDMKLGDFSMLSFAAVGKLVKAYAMEQGFSELDEITQTLLQSDEWKS</sequence>
<evidence type="ECO:0008006" key="3">
    <source>
        <dbReference type="Google" id="ProtNLM"/>
    </source>
</evidence>
<dbReference type="GO" id="GO:0033014">
    <property type="term" value="P:tetrapyrrole biosynthetic process"/>
    <property type="evidence" value="ECO:0007669"/>
    <property type="project" value="InterPro"/>
</dbReference>
<dbReference type="SUPFAM" id="SSF69618">
    <property type="entry name" value="HemD-like"/>
    <property type="match status" value="1"/>
</dbReference>
<accession>A0A553SN36</accession>
<name>A0A553SN36_NIACI</name>
<evidence type="ECO:0000313" key="1">
    <source>
        <dbReference type="EMBL" id="TRZ38411.1"/>
    </source>
</evidence>
<organism evidence="1 2">
    <name type="scientific">Niallia circulans</name>
    <name type="common">Bacillus circulans</name>
    <dbReference type="NCBI Taxonomy" id="1397"/>
    <lineage>
        <taxon>Bacteria</taxon>
        <taxon>Bacillati</taxon>
        <taxon>Bacillota</taxon>
        <taxon>Bacilli</taxon>
        <taxon>Bacillales</taxon>
        <taxon>Bacillaceae</taxon>
        <taxon>Niallia</taxon>
    </lineage>
</organism>
<dbReference type="EMBL" id="RIBP01000004">
    <property type="protein sequence ID" value="TRZ38411.1"/>
    <property type="molecule type" value="Genomic_DNA"/>
</dbReference>
<proteinExistence type="predicted"/>
<dbReference type="GO" id="GO:0004852">
    <property type="term" value="F:uroporphyrinogen-III synthase activity"/>
    <property type="evidence" value="ECO:0007669"/>
    <property type="project" value="InterPro"/>
</dbReference>
<dbReference type="Proteomes" id="UP000319837">
    <property type="component" value="Unassembled WGS sequence"/>
</dbReference>
<dbReference type="AlphaFoldDB" id="A0A553SN36"/>
<dbReference type="RefSeq" id="WP_185766678.1">
    <property type="nucleotide sequence ID" value="NZ_RIBP01000004.1"/>
</dbReference>
<dbReference type="InterPro" id="IPR036108">
    <property type="entry name" value="4pyrrol_syn_uPrphyn_synt_sf"/>
</dbReference>
<reference evidence="2" key="1">
    <citation type="submission" date="2018-10" db="EMBL/GenBank/DDBJ databases">
        <title>FDA dAtabase for Regulatory Grade micrObial Sequences (FDA-ARGOS): Supporting development and validation of Infectious Disease Dx tests.</title>
        <authorList>
            <person name="Minogue T."/>
            <person name="Wolcott M."/>
            <person name="Wasieloski L."/>
            <person name="Aguilar W."/>
            <person name="Moore D."/>
            <person name="Tallon L."/>
            <person name="Sadzewicz L."/>
            <person name="Sengamalay N."/>
            <person name="Ott S."/>
            <person name="Godinez A."/>
            <person name="Nagaraj S."/>
            <person name="Vavikolanu K."/>
            <person name="Vyas G."/>
            <person name="Nadendla S."/>
            <person name="George J."/>
            <person name="Sichtig H."/>
        </authorList>
    </citation>
    <scope>NUCLEOTIDE SEQUENCE [LARGE SCALE GENOMIC DNA]</scope>
    <source>
        <strain evidence="2">FDAARGOS_343</strain>
    </source>
</reference>
<evidence type="ECO:0000313" key="2">
    <source>
        <dbReference type="Proteomes" id="UP000319837"/>
    </source>
</evidence>
<gene>
    <name evidence="1" type="ORF">CEQ21_23765</name>
</gene>
<comment type="caution">
    <text evidence="1">The sequence shown here is derived from an EMBL/GenBank/DDBJ whole genome shotgun (WGS) entry which is preliminary data.</text>
</comment>
<protein>
    <recommendedName>
        <fullName evidence="3">Uroporphyrinogen-III synthase</fullName>
    </recommendedName>
</protein>